<sequence length="215" mass="23429">MKIWTKEQEQGAWDANVKGGIKGALLAAGITIPGSLALHRFSPAYRSLPIPAKAFAAVVIAVPTIVISAETAGVDYERSLWSGTGKRELDRKAQASADKWDRMSSGDKFQDWAKRNQWSLVGGGWAGSMAIAGAVLARNPYLTFSQKLVQARVWAQASTVATLILTGILAGTASKQNKPMEEEDHSWRDILEDEEREAKARKDEANAPRQTPVRV</sequence>
<keyword evidence="2" id="KW-1185">Reference proteome</keyword>
<evidence type="ECO:0000313" key="2">
    <source>
        <dbReference type="Proteomes" id="UP001241377"/>
    </source>
</evidence>
<dbReference type="EMBL" id="JASBWR010000153">
    <property type="protein sequence ID" value="KAJ9091219.1"/>
    <property type="molecule type" value="Genomic_DNA"/>
</dbReference>
<accession>A0ACC2UW96</accession>
<dbReference type="Proteomes" id="UP001241377">
    <property type="component" value="Unassembled WGS sequence"/>
</dbReference>
<protein>
    <submittedName>
        <fullName evidence="1">Uncharacterized protein</fullName>
    </submittedName>
</protein>
<gene>
    <name evidence="1" type="ORF">QFC19_009215</name>
</gene>
<reference evidence="1" key="1">
    <citation type="submission" date="2023-04" db="EMBL/GenBank/DDBJ databases">
        <title>Draft Genome sequencing of Naganishia species isolated from polar environments using Oxford Nanopore Technology.</title>
        <authorList>
            <person name="Leo P."/>
            <person name="Venkateswaran K."/>
        </authorList>
    </citation>
    <scope>NUCLEOTIDE SEQUENCE</scope>
    <source>
        <strain evidence="1">MNA-CCFEE 5261</strain>
    </source>
</reference>
<name>A0ACC2UW96_9TREE</name>
<organism evidence="1 2">
    <name type="scientific">Naganishia cerealis</name>
    <dbReference type="NCBI Taxonomy" id="610337"/>
    <lineage>
        <taxon>Eukaryota</taxon>
        <taxon>Fungi</taxon>
        <taxon>Dikarya</taxon>
        <taxon>Basidiomycota</taxon>
        <taxon>Agaricomycotina</taxon>
        <taxon>Tremellomycetes</taxon>
        <taxon>Filobasidiales</taxon>
        <taxon>Filobasidiaceae</taxon>
        <taxon>Naganishia</taxon>
    </lineage>
</organism>
<proteinExistence type="predicted"/>
<evidence type="ECO:0000313" key="1">
    <source>
        <dbReference type="EMBL" id="KAJ9091219.1"/>
    </source>
</evidence>
<comment type="caution">
    <text evidence="1">The sequence shown here is derived from an EMBL/GenBank/DDBJ whole genome shotgun (WGS) entry which is preliminary data.</text>
</comment>